<evidence type="ECO:0000259" key="4">
    <source>
        <dbReference type="PROSITE" id="PS50222"/>
    </source>
</evidence>
<accession>A0AAP0WWF8</accession>
<feature type="domain" description="EF-hand" evidence="4">
    <location>
        <begin position="33"/>
        <end position="68"/>
    </location>
</feature>
<dbReference type="PROSITE" id="PS50222">
    <property type="entry name" value="EF_HAND_2"/>
    <property type="match status" value="2"/>
</dbReference>
<feature type="domain" description="EF-hand" evidence="4">
    <location>
        <begin position="70"/>
        <end position="104"/>
    </location>
</feature>
<dbReference type="PROSITE" id="PS00018">
    <property type="entry name" value="EF_HAND_1"/>
    <property type="match status" value="2"/>
</dbReference>
<proteinExistence type="predicted"/>
<dbReference type="InterPro" id="IPR039647">
    <property type="entry name" value="EF_hand_pair_protein_CML-like"/>
</dbReference>
<dbReference type="SMART" id="SM00054">
    <property type="entry name" value="EFh"/>
    <property type="match status" value="2"/>
</dbReference>
<keyword evidence="1" id="KW-0479">Metal-binding</keyword>
<keyword evidence="2" id="KW-0677">Repeat</keyword>
<evidence type="ECO:0000256" key="1">
    <source>
        <dbReference type="ARBA" id="ARBA00022723"/>
    </source>
</evidence>
<sequence length="104" mass="11816">MEKLGISCDPNGDKLQERLGSNEVANLFEEEEPSLEEVKEAFEIFDENSDGFIDAKELKKVICTLGFMVVSDVECERMIRVFDDNGDGKIDFNEFVRLVENSLC</sequence>
<dbReference type="FunFam" id="1.10.238.10:FF:000001">
    <property type="entry name" value="Calmodulin 1"/>
    <property type="match status" value="1"/>
</dbReference>
<evidence type="ECO:0000313" key="6">
    <source>
        <dbReference type="Proteomes" id="UP001415857"/>
    </source>
</evidence>
<dbReference type="PANTHER" id="PTHR10891">
    <property type="entry name" value="EF-HAND CALCIUM-BINDING DOMAIN CONTAINING PROTEIN"/>
    <property type="match status" value="1"/>
</dbReference>
<dbReference type="InterPro" id="IPR011992">
    <property type="entry name" value="EF-hand-dom_pair"/>
</dbReference>
<comment type="caution">
    <text evidence="5">The sequence shown here is derived from an EMBL/GenBank/DDBJ whole genome shotgun (WGS) entry which is preliminary data.</text>
</comment>
<dbReference type="AlphaFoldDB" id="A0AAP0WWF8"/>
<keyword evidence="3" id="KW-0106">Calcium</keyword>
<name>A0AAP0WWF8_LIQFO</name>
<evidence type="ECO:0000256" key="2">
    <source>
        <dbReference type="ARBA" id="ARBA00022737"/>
    </source>
</evidence>
<dbReference type="GO" id="GO:0005509">
    <property type="term" value="F:calcium ion binding"/>
    <property type="evidence" value="ECO:0007669"/>
    <property type="project" value="InterPro"/>
</dbReference>
<dbReference type="SUPFAM" id="SSF47473">
    <property type="entry name" value="EF-hand"/>
    <property type="match status" value="1"/>
</dbReference>
<dbReference type="CDD" id="cd00051">
    <property type="entry name" value="EFh"/>
    <property type="match status" value="1"/>
</dbReference>
<dbReference type="Gene3D" id="1.10.238.10">
    <property type="entry name" value="EF-hand"/>
    <property type="match status" value="1"/>
</dbReference>
<evidence type="ECO:0000256" key="3">
    <source>
        <dbReference type="ARBA" id="ARBA00022837"/>
    </source>
</evidence>
<dbReference type="EMBL" id="JBBPBK010000009">
    <property type="protein sequence ID" value="KAK9278798.1"/>
    <property type="molecule type" value="Genomic_DNA"/>
</dbReference>
<protein>
    <recommendedName>
        <fullName evidence="4">EF-hand domain-containing protein</fullName>
    </recommendedName>
</protein>
<organism evidence="5 6">
    <name type="scientific">Liquidambar formosana</name>
    <name type="common">Formosan gum</name>
    <dbReference type="NCBI Taxonomy" id="63359"/>
    <lineage>
        <taxon>Eukaryota</taxon>
        <taxon>Viridiplantae</taxon>
        <taxon>Streptophyta</taxon>
        <taxon>Embryophyta</taxon>
        <taxon>Tracheophyta</taxon>
        <taxon>Spermatophyta</taxon>
        <taxon>Magnoliopsida</taxon>
        <taxon>eudicotyledons</taxon>
        <taxon>Gunneridae</taxon>
        <taxon>Pentapetalae</taxon>
        <taxon>Saxifragales</taxon>
        <taxon>Altingiaceae</taxon>
        <taxon>Liquidambar</taxon>
    </lineage>
</organism>
<evidence type="ECO:0000313" key="5">
    <source>
        <dbReference type="EMBL" id="KAK9278798.1"/>
    </source>
</evidence>
<reference evidence="5 6" key="1">
    <citation type="journal article" date="2024" name="Plant J.">
        <title>Genome sequences and population genomics reveal climatic adaptation and genomic divergence between two closely related sweetgum species.</title>
        <authorList>
            <person name="Xu W.Q."/>
            <person name="Ren C.Q."/>
            <person name="Zhang X.Y."/>
            <person name="Comes H.P."/>
            <person name="Liu X.H."/>
            <person name="Li Y.G."/>
            <person name="Kettle C.J."/>
            <person name="Jalonen R."/>
            <person name="Gaisberger H."/>
            <person name="Ma Y.Z."/>
            <person name="Qiu Y.X."/>
        </authorList>
    </citation>
    <scope>NUCLEOTIDE SEQUENCE [LARGE SCALE GENOMIC DNA]</scope>
    <source>
        <strain evidence="5">Hangzhou</strain>
    </source>
</reference>
<dbReference type="Proteomes" id="UP001415857">
    <property type="component" value="Unassembled WGS sequence"/>
</dbReference>
<dbReference type="InterPro" id="IPR018247">
    <property type="entry name" value="EF_Hand_1_Ca_BS"/>
</dbReference>
<gene>
    <name evidence="5" type="ORF">L1049_028377</name>
</gene>
<dbReference type="Pfam" id="PF13499">
    <property type="entry name" value="EF-hand_7"/>
    <property type="match status" value="1"/>
</dbReference>
<dbReference type="InterPro" id="IPR002048">
    <property type="entry name" value="EF_hand_dom"/>
</dbReference>
<keyword evidence="6" id="KW-1185">Reference proteome</keyword>